<dbReference type="Proteomes" id="UP000054567">
    <property type="component" value="Unassembled WGS sequence"/>
</dbReference>
<name>A0A0J6FCD3_COCPO</name>
<dbReference type="VEuPathDB" id="FungiDB:CPAG_03286"/>
<dbReference type="AlphaFoldDB" id="A0A0J6FCD3"/>
<dbReference type="EMBL" id="DS268110">
    <property type="protein sequence ID" value="KMM66950.1"/>
    <property type="molecule type" value="Genomic_DNA"/>
</dbReference>
<accession>A0A0J6FCD3</accession>
<evidence type="ECO:0000256" key="1">
    <source>
        <dbReference type="SAM" id="MobiDB-lite"/>
    </source>
</evidence>
<evidence type="ECO:0000313" key="2">
    <source>
        <dbReference type="EMBL" id="KMM66950.1"/>
    </source>
</evidence>
<evidence type="ECO:0000313" key="3">
    <source>
        <dbReference type="Proteomes" id="UP000054567"/>
    </source>
</evidence>
<reference evidence="2 3" key="1">
    <citation type="submission" date="2007-06" db="EMBL/GenBank/DDBJ databases">
        <title>The Genome Sequence of Coccidioides posadasii RMSCC_3488.</title>
        <authorList>
            <consortium name="Coccidioides Genome Resources Consortium"/>
            <consortium name="The Broad Institute Genome Sequencing Platform"/>
            <person name="Henn M.R."/>
            <person name="Sykes S."/>
            <person name="Young S."/>
            <person name="Jaffe D."/>
            <person name="Berlin A."/>
            <person name="Alvarez P."/>
            <person name="Butler J."/>
            <person name="Gnerre S."/>
            <person name="Grabherr M."/>
            <person name="Mauceli E."/>
            <person name="Brockman W."/>
            <person name="Kodira C."/>
            <person name="Alvarado L."/>
            <person name="Zeng Q."/>
            <person name="Crawford M."/>
            <person name="Antoine C."/>
            <person name="Devon K."/>
            <person name="Galgiani J."/>
            <person name="Orsborn K."/>
            <person name="Lewis M.L."/>
            <person name="Nusbaum C."/>
            <person name="Galagan J."/>
            <person name="Birren B."/>
        </authorList>
    </citation>
    <scope>NUCLEOTIDE SEQUENCE [LARGE SCALE GENOMIC DNA]</scope>
    <source>
        <strain evidence="2 3">RMSCC 3488</strain>
    </source>
</reference>
<feature type="region of interest" description="Disordered" evidence="1">
    <location>
        <begin position="34"/>
        <end position="70"/>
    </location>
</feature>
<organism evidence="2 3">
    <name type="scientific">Coccidioides posadasii RMSCC 3488</name>
    <dbReference type="NCBI Taxonomy" id="454284"/>
    <lineage>
        <taxon>Eukaryota</taxon>
        <taxon>Fungi</taxon>
        <taxon>Dikarya</taxon>
        <taxon>Ascomycota</taxon>
        <taxon>Pezizomycotina</taxon>
        <taxon>Eurotiomycetes</taxon>
        <taxon>Eurotiomycetidae</taxon>
        <taxon>Onygenales</taxon>
        <taxon>Onygenaceae</taxon>
        <taxon>Coccidioides</taxon>
    </lineage>
</organism>
<reference evidence="3" key="3">
    <citation type="journal article" date="2010" name="Genome Res.">
        <title>Population genomic sequencing of Coccidioides fungi reveals recent hybridization and transposon control.</title>
        <authorList>
            <person name="Neafsey D.E."/>
            <person name="Barker B.M."/>
            <person name="Sharpton T.J."/>
            <person name="Stajich J.E."/>
            <person name="Park D.J."/>
            <person name="Whiston E."/>
            <person name="Hung C.-Y."/>
            <person name="McMahan C."/>
            <person name="White J."/>
            <person name="Sykes S."/>
            <person name="Heiman D."/>
            <person name="Young S."/>
            <person name="Zeng Q."/>
            <person name="Abouelleil A."/>
            <person name="Aftuck L."/>
            <person name="Bessette D."/>
            <person name="Brown A."/>
            <person name="FitzGerald M."/>
            <person name="Lui A."/>
            <person name="Macdonald J.P."/>
            <person name="Priest M."/>
            <person name="Orbach M.J."/>
            <person name="Galgiani J.N."/>
            <person name="Kirkland T.N."/>
            <person name="Cole G.T."/>
            <person name="Birren B.W."/>
            <person name="Henn M.R."/>
            <person name="Taylor J.W."/>
            <person name="Rounsley S.D."/>
        </authorList>
    </citation>
    <scope>NUCLEOTIDE SEQUENCE [LARGE SCALE GENOMIC DNA]</scope>
    <source>
        <strain evidence="3">RMSCC 3488</strain>
    </source>
</reference>
<gene>
    <name evidence="2" type="ORF">CPAG_03286</name>
</gene>
<feature type="compositionally biased region" description="Polar residues" evidence="1">
    <location>
        <begin position="57"/>
        <end position="70"/>
    </location>
</feature>
<sequence>MASGTLPILSLPYDQHLHWITIYSISSAEQNSYGNFPKIPSPPSSARDPSLRHWPTVSGSNKVEQQSSSMYSKNASKGCVELGYAGYVFHPQSERIVVVLGSSKRASEKESSEDVSVRR</sequence>
<reference evidence="3" key="2">
    <citation type="journal article" date="2009" name="Genome Res.">
        <title>Comparative genomic analyses of the human fungal pathogens Coccidioides and their relatives.</title>
        <authorList>
            <person name="Sharpton T.J."/>
            <person name="Stajich J.E."/>
            <person name="Rounsley S.D."/>
            <person name="Gardner M.J."/>
            <person name="Wortman J.R."/>
            <person name="Jordar V.S."/>
            <person name="Maiti R."/>
            <person name="Kodira C.D."/>
            <person name="Neafsey D.E."/>
            <person name="Zeng Q."/>
            <person name="Hung C.-Y."/>
            <person name="McMahan C."/>
            <person name="Muszewska A."/>
            <person name="Grynberg M."/>
            <person name="Mandel M.A."/>
            <person name="Kellner E.M."/>
            <person name="Barker B.M."/>
            <person name="Galgiani J.N."/>
            <person name="Orbach M.J."/>
            <person name="Kirkland T.N."/>
            <person name="Cole G.T."/>
            <person name="Henn M.R."/>
            <person name="Birren B.W."/>
            <person name="Taylor J.W."/>
        </authorList>
    </citation>
    <scope>NUCLEOTIDE SEQUENCE [LARGE SCALE GENOMIC DNA]</scope>
    <source>
        <strain evidence="3">RMSCC 3488</strain>
    </source>
</reference>
<proteinExistence type="predicted"/>
<protein>
    <submittedName>
        <fullName evidence="2">Uncharacterized protein</fullName>
    </submittedName>
</protein>